<organism evidence="1 2">
    <name type="scientific">Tanacetum coccineum</name>
    <dbReference type="NCBI Taxonomy" id="301880"/>
    <lineage>
        <taxon>Eukaryota</taxon>
        <taxon>Viridiplantae</taxon>
        <taxon>Streptophyta</taxon>
        <taxon>Embryophyta</taxon>
        <taxon>Tracheophyta</taxon>
        <taxon>Spermatophyta</taxon>
        <taxon>Magnoliopsida</taxon>
        <taxon>eudicotyledons</taxon>
        <taxon>Gunneridae</taxon>
        <taxon>Pentapetalae</taxon>
        <taxon>asterids</taxon>
        <taxon>campanulids</taxon>
        <taxon>Asterales</taxon>
        <taxon>Asteraceae</taxon>
        <taxon>Asteroideae</taxon>
        <taxon>Anthemideae</taxon>
        <taxon>Anthemidinae</taxon>
        <taxon>Tanacetum</taxon>
    </lineage>
</organism>
<proteinExistence type="predicted"/>
<comment type="caution">
    <text evidence="1">The sequence shown here is derived from an EMBL/GenBank/DDBJ whole genome shotgun (WGS) entry which is preliminary data.</text>
</comment>
<sequence length="151" mass="17486">MQLSPSTPSQPQALEIGETSWKSAIKRHEEKIQGIQGYLEEIPPELKTGNYKEFISCQPFYFNGTEGAVGLIRWFERTESVFSRSRCAEENKVTFATGTLTDDALSWWNAYAQPMGIEQANQITWTELKRLYEQNWPLGLRSEKWKKNFTI</sequence>
<reference evidence="1" key="1">
    <citation type="journal article" date="2022" name="Int. J. Mol. Sci.">
        <title>Draft Genome of Tanacetum Coccineum: Genomic Comparison of Closely Related Tanacetum-Family Plants.</title>
        <authorList>
            <person name="Yamashiro T."/>
            <person name="Shiraishi A."/>
            <person name="Nakayama K."/>
            <person name="Satake H."/>
        </authorList>
    </citation>
    <scope>NUCLEOTIDE SEQUENCE</scope>
</reference>
<gene>
    <name evidence="1" type="ORF">Tco_1122640</name>
</gene>
<evidence type="ECO:0000313" key="2">
    <source>
        <dbReference type="Proteomes" id="UP001151760"/>
    </source>
</evidence>
<evidence type="ECO:0000313" key="1">
    <source>
        <dbReference type="EMBL" id="GJU06210.1"/>
    </source>
</evidence>
<reference evidence="1" key="2">
    <citation type="submission" date="2022-01" db="EMBL/GenBank/DDBJ databases">
        <authorList>
            <person name="Yamashiro T."/>
            <person name="Shiraishi A."/>
            <person name="Satake H."/>
            <person name="Nakayama K."/>
        </authorList>
    </citation>
    <scope>NUCLEOTIDE SEQUENCE</scope>
</reference>
<accession>A0ABQ5J162</accession>
<name>A0ABQ5J162_9ASTR</name>
<evidence type="ECO:0008006" key="3">
    <source>
        <dbReference type="Google" id="ProtNLM"/>
    </source>
</evidence>
<dbReference type="Proteomes" id="UP001151760">
    <property type="component" value="Unassembled WGS sequence"/>
</dbReference>
<dbReference type="EMBL" id="BQNB010021421">
    <property type="protein sequence ID" value="GJU06210.1"/>
    <property type="molecule type" value="Genomic_DNA"/>
</dbReference>
<keyword evidence="2" id="KW-1185">Reference proteome</keyword>
<protein>
    <recommendedName>
        <fullName evidence="3">Reverse transcriptase domain-containing protein</fullName>
    </recommendedName>
</protein>